<keyword evidence="2" id="KW-0808">Transferase</keyword>
<accession>A0AAD7BJM7</accession>
<dbReference type="InterPro" id="IPR029044">
    <property type="entry name" value="Nucleotide-diphossugar_trans"/>
</dbReference>
<dbReference type="GO" id="GO:0000026">
    <property type="term" value="F:alpha-1,2-mannosyltransferase activity"/>
    <property type="evidence" value="ECO:0007669"/>
    <property type="project" value="TreeGrafter"/>
</dbReference>
<evidence type="ECO:0000256" key="2">
    <source>
        <dbReference type="ARBA" id="ARBA00022679"/>
    </source>
</evidence>
<name>A0AAD7BJM7_MYCRO</name>
<dbReference type="SUPFAM" id="SSF53448">
    <property type="entry name" value="Nucleotide-diphospho-sugar transferases"/>
    <property type="match status" value="1"/>
</dbReference>
<dbReference type="PANTHER" id="PTHR31121:SF6">
    <property type="entry name" value="ALPHA-1,2 MANNOSYLTRANSFERASE KTR1"/>
    <property type="match status" value="1"/>
</dbReference>
<dbReference type="GO" id="GO:0000032">
    <property type="term" value="P:cell wall mannoprotein biosynthetic process"/>
    <property type="evidence" value="ECO:0007669"/>
    <property type="project" value="TreeGrafter"/>
</dbReference>
<protein>
    <submittedName>
        <fullName evidence="3">Uncharacterized protein</fullName>
    </submittedName>
</protein>
<reference evidence="3" key="1">
    <citation type="submission" date="2023-03" db="EMBL/GenBank/DDBJ databases">
        <title>Massive genome expansion in bonnet fungi (Mycena s.s.) driven by repeated elements and novel gene families across ecological guilds.</title>
        <authorList>
            <consortium name="Lawrence Berkeley National Laboratory"/>
            <person name="Harder C.B."/>
            <person name="Miyauchi S."/>
            <person name="Viragh M."/>
            <person name="Kuo A."/>
            <person name="Thoen E."/>
            <person name="Andreopoulos B."/>
            <person name="Lu D."/>
            <person name="Skrede I."/>
            <person name="Drula E."/>
            <person name="Henrissat B."/>
            <person name="Morin E."/>
            <person name="Kohler A."/>
            <person name="Barry K."/>
            <person name="LaButti K."/>
            <person name="Morin E."/>
            <person name="Salamov A."/>
            <person name="Lipzen A."/>
            <person name="Mereny Z."/>
            <person name="Hegedus B."/>
            <person name="Baldrian P."/>
            <person name="Stursova M."/>
            <person name="Weitz H."/>
            <person name="Taylor A."/>
            <person name="Grigoriev I.V."/>
            <person name="Nagy L.G."/>
            <person name="Martin F."/>
            <person name="Kauserud H."/>
        </authorList>
    </citation>
    <scope>NUCLEOTIDE SEQUENCE</scope>
    <source>
        <strain evidence="3">CBHHK067</strain>
    </source>
</reference>
<evidence type="ECO:0000313" key="4">
    <source>
        <dbReference type="Proteomes" id="UP001221757"/>
    </source>
</evidence>
<dbReference type="GO" id="GO:0005794">
    <property type="term" value="C:Golgi apparatus"/>
    <property type="evidence" value="ECO:0007669"/>
    <property type="project" value="TreeGrafter"/>
</dbReference>
<dbReference type="AlphaFoldDB" id="A0AAD7BJM7"/>
<evidence type="ECO:0000313" key="3">
    <source>
        <dbReference type="EMBL" id="KAJ7622963.1"/>
    </source>
</evidence>
<dbReference type="InterPro" id="IPR002685">
    <property type="entry name" value="Glyco_trans_15"/>
</dbReference>
<keyword evidence="4" id="KW-1185">Reference proteome</keyword>
<comment type="similarity">
    <text evidence="1">Belongs to the glycosyltransferase 15 family.</text>
</comment>
<dbReference type="EMBL" id="JARKIE010000640">
    <property type="protein sequence ID" value="KAJ7622963.1"/>
    <property type="molecule type" value="Genomic_DNA"/>
</dbReference>
<dbReference type="Pfam" id="PF01793">
    <property type="entry name" value="Glyco_transf_15"/>
    <property type="match status" value="1"/>
</dbReference>
<dbReference type="GO" id="GO:0006487">
    <property type="term" value="P:protein N-linked glycosylation"/>
    <property type="evidence" value="ECO:0007669"/>
    <property type="project" value="TreeGrafter"/>
</dbReference>
<gene>
    <name evidence="3" type="ORF">B0H17DRAFT_1151541</name>
</gene>
<dbReference type="PANTHER" id="PTHR31121">
    <property type="entry name" value="ALPHA-1,2 MANNOSYLTRANSFERASE KTR1"/>
    <property type="match status" value="1"/>
</dbReference>
<dbReference type="GO" id="GO:0016020">
    <property type="term" value="C:membrane"/>
    <property type="evidence" value="ECO:0007669"/>
    <property type="project" value="InterPro"/>
</dbReference>
<evidence type="ECO:0000256" key="1">
    <source>
        <dbReference type="ARBA" id="ARBA00007677"/>
    </source>
</evidence>
<proteinExistence type="inferred from homology"/>
<dbReference type="Gene3D" id="3.90.550.10">
    <property type="entry name" value="Spore Coat Polysaccharide Biosynthesis Protein SpsA, Chain A"/>
    <property type="match status" value="1"/>
</dbReference>
<sequence>MEVHRRYIAVAMDTPRGLHCSQNSCTLAQHLHCPSRTTARLARPPVSHDHPSYTAAVVYLASVLPGPRSPTLLFKSLSLVHKNIPWRYQWPVLIFHAGAYDTRERRDEFGTLLRNVTGIYGLTVEETEQLVRRLEFVSAHHELPEGVPTDGAKDDPVFSHEWPAYHHMCAFYTYKILSHPRITPFTYFLRLDDDSSILAPGTCIDPFEYMHAHNLSYAYREKIEDAGGYARRHVGVDERMARNGWGWVAGRAWPGGMEYGEDQNFPSYRTNFDLIKVPRFLPPDVRAFNEEVVSEPMRFYWYRWGDAPVRRAQVDMFLEHATEVYHMCEIPYEHKGEVFGGDCDCAPLPSLG</sequence>
<organism evidence="3 4">
    <name type="scientific">Mycena rosella</name>
    <name type="common">Pink bonnet</name>
    <name type="synonym">Agaricus rosellus</name>
    <dbReference type="NCBI Taxonomy" id="1033263"/>
    <lineage>
        <taxon>Eukaryota</taxon>
        <taxon>Fungi</taxon>
        <taxon>Dikarya</taxon>
        <taxon>Basidiomycota</taxon>
        <taxon>Agaricomycotina</taxon>
        <taxon>Agaricomycetes</taxon>
        <taxon>Agaricomycetidae</taxon>
        <taxon>Agaricales</taxon>
        <taxon>Marasmiineae</taxon>
        <taxon>Mycenaceae</taxon>
        <taxon>Mycena</taxon>
    </lineage>
</organism>
<dbReference type="Proteomes" id="UP001221757">
    <property type="component" value="Unassembled WGS sequence"/>
</dbReference>
<comment type="caution">
    <text evidence="3">The sequence shown here is derived from an EMBL/GenBank/DDBJ whole genome shotgun (WGS) entry which is preliminary data.</text>
</comment>